<evidence type="ECO:0000313" key="1">
    <source>
        <dbReference type="EMBL" id="MDU8886245.1"/>
    </source>
</evidence>
<name>A0ABU3U833_9FLAO</name>
<gene>
    <name evidence="1" type="ORF">RXV94_08740</name>
</gene>
<reference evidence="1 2" key="1">
    <citation type="submission" date="2023-10" db="EMBL/GenBank/DDBJ databases">
        <title>Marimonas sp. nov. isolated from tidal mud flat.</title>
        <authorList>
            <person name="Jaincy N.J."/>
            <person name="Srinivasan S."/>
            <person name="Lee S.-S."/>
        </authorList>
    </citation>
    <scope>NUCLEOTIDE SEQUENCE [LARGE SCALE GENOMIC DNA]</scope>
    <source>
        <strain evidence="1 2">MJ-SS3</strain>
    </source>
</reference>
<evidence type="ECO:0000313" key="2">
    <source>
        <dbReference type="Proteomes" id="UP001268651"/>
    </source>
</evidence>
<dbReference type="RefSeq" id="WP_316662209.1">
    <property type="nucleotide sequence ID" value="NZ_JAWHTF010000004.1"/>
</dbReference>
<proteinExistence type="predicted"/>
<sequence>MKNKVGYFKKNFAEFLKKYDDESFETNKTKKSELFNDIHGKVLELGPGTGVNFVFLKD</sequence>
<protein>
    <recommendedName>
        <fullName evidence="3">Class I SAM-dependent methyltransferase</fullName>
    </recommendedName>
</protein>
<evidence type="ECO:0008006" key="3">
    <source>
        <dbReference type="Google" id="ProtNLM"/>
    </source>
</evidence>
<keyword evidence="2" id="KW-1185">Reference proteome</keyword>
<dbReference type="EMBL" id="JAWHTF010000004">
    <property type="protein sequence ID" value="MDU8886245.1"/>
    <property type="molecule type" value="Genomic_DNA"/>
</dbReference>
<accession>A0ABU3U833</accession>
<comment type="caution">
    <text evidence="1">The sequence shown here is derived from an EMBL/GenBank/DDBJ whole genome shotgun (WGS) entry which is preliminary data.</text>
</comment>
<organism evidence="1 2">
    <name type="scientific">Gilvirhabdus luticola</name>
    <dbReference type="NCBI Taxonomy" id="3079858"/>
    <lineage>
        <taxon>Bacteria</taxon>
        <taxon>Pseudomonadati</taxon>
        <taxon>Bacteroidota</taxon>
        <taxon>Flavobacteriia</taxon>
        <taxon>Flavobacteriales</taxon>
        <taxon>Flavobacteriaceae</taxon>
        <taxon>Gilvirhabdus</taxon>
    </lineage>
</organism>
<dbReference type="Proteomes" id="UP001268651">
    <property type="component" value="Unassembled WGS sequence"/>
</dbReference>